<dbReference type="EMBL" id="CP065321">
    <property type="protein sequence ID" value="QQR28696.1"/>
    <property type="molecule type" value="Genomic_DNA"/>
</dbReference>
<dbReference type="Proteomes" id="UP000196710">
    <property type="component" value="Chromosome"/>
</dbReference>
<proteinExistence type="predicted"/>
<dbReference type="SUPFAM" id="SSF52540">
    <property type="entry name" value="P-loop containing nucleoside triphosphate hydrolases"/>
    <property type="match status" value="1"/>
</dbReference>
<accession>A0A1Z2XLU8</accession>
<dbReference type="EMBL" id="CP021422">
    <property type="protein sequence ID" value="ASB39405.1"/>
    <property type="molecule type" value="Genomic_DNA"/>
</dbReference>
<evidence type="ECO:0000313" key="2">
    <source>
        <dbReference type="EMBL" id="ASB39405.1"/>
    </source>
</evidence>
<dbReference type="InterPro" id="IPR027417">
    <property type="entry name" value="P-loop_NTPase"/>
</dbReference>
<dbReference type="EMBL" id="CP021422">
    <property type="protein sequence ID" value="ASB42211.1"/>
    <property type="molecule type" value="Genomic_DNA"/>
</dbReference>
<sequence length="370" mass="41051">MLNPIEKLTVIDGETLQDMRFQPGKFTIDTLLPQGISMLGGAPKNGKSWMVLDWCVRIAKGEPVWNLPVKQGSILYLCLEDPLRRVQDRLLQLTDEAPPNAFFATAAEKLGQGLREQIQEFVREHPDTVLVTIDTFQIIRSGGQDISYASDYSEVRELKKLADELQISILLVHHLRKQGASDPLNKLSGTTGISGAMDAVFILDRGQRSEDAATLVCTGRDIETRKLDLRFSKSDCSWELVQDSLENRALEMPEELTALVEFMRSAQTFSGSNTQLADTVGKLAGKEIAPKSLKQMMNRWRYVLEEKGVFLRSHRSNGQRLVTVSFSSAPPDSDGSAASDATLSSAVFTVPRDPDKTEPPVFSKENVRPA</sequence>
<evidence type="ECO:0000313" key="4">
    <source>
        <dbReference type="EMBL" id="QQR28696.1"/>
    </source>
</evidence>
<dbReference type="Proteomes" id="UP000596035">
    <property type="component" value="Chromosome"/>
</dbReference>
<evidence type="ECO:0000313" key="3">
    <source>
        <dbReference type="EMBL" id="ASB42211.1"/>
    </source>
</evidence>
<reference evidence="2" key="1">
    <citation type="journal article" date="2017" name="Genome Announc.">
        <title>High-Quality Whole-Genome Sequences of the Oligo-Mouse-Microbiota Bacterial Community.</title>
        <authorList>
            <person name="Garzetti D."/>
            <person name="Brugiroux S."/>
            <person name="Bunk B."/>
            <person name="Pukall R."/>
            <person name="McCoy K.D."/>
            <person name="Macpherson A.J."/>
            <person name="Stecher B."/>
        </authorList>
    </citation>
    <scope>NUCLEOTIDE SEQUENCE</scope>
    <source>
        <strain evidence="2">KB18</strain>
    </source>
</reference>
<reference evidence="6" key="2">
    <citation type="submission" date="2017-05" db="EMBL/GenBank/DDBJ databases">
        <title>Improved OligoMM genomes.</title>
        <authorList>
            <person name="Garzetti D."/>
        </authorList>
    </citation>
    <scope>NUCLEOTIDE SEQUENCE [LARGE SCALE GENOMIC DNA]</scope>
    <source>
        <strain evidence="6">KB18</strain>
    </source>
</reference>
<dbReference type="AlphaFoldDB" id="A0A1Z2XLU8"/>
<evidence type="ECO:0000313" key="6">
    <source>
        <dbReference type="Proteomes" id="UP000196710"/>
    </source>
</evidence>
<name>A0A1Z2XLU8_9FIRM</name>
<keyword evidence="6" id="KW-1185">Reference proteome</keyword>
<gene>
    <name evidence="2" type="ORF">ADH66_01285</name>
    <name evidence="3" type="ORF">ADH66_17025</name>
    <name evidence="5" type="ORF">I5Q82_07415</name>
    <name evidence="4" type="ORF">I5Q82_11290</name>
</gene>
<dbReference type="Gene3D" id="3.40.50.300">
    <property type="entry name" value="P-loop containing nucleotide triphosphate hydrolases"/>
    <property type="match status" value="1"/>
</dbReference>
<feature type="region of interest" description="Disordered" evidence="1">
    <location>
        <begin position="345"/>
        <end position="370"/>
    </location>
</feature>
<evidence type="ECO:0000256" key="1">
    <source>
        <dbReference type="SAM" id="MobiDB-lite"/>
    </source>
</evidence>
<dbReference type="Pfam" id="PF13481">
    <property type="entry name" value="AAA_25"/>
    <property type="match status" value="1"/>
</dbReference>
<dbReference type="RefSeq" id="WP_066536697.1">
    <property type="nucleotide sequence ID" value="NZ_CP021422.1"/>
</dbReference>
<organism evidence="5 7">
    <name type="scientific">Acutalibacter muris</name>
    <dbReference type="NCBI Taxonomy" id="1796620"/>
    <lineage>
        <taxon>Bacteria</taxon>
        <taxon>Bacillati</taxon>
        <taxon>Bacillota</taxon>
        <taxon>Clostridia</taxon>
        <taxon>Eubacteriales</taxon>
        <taxon>Acutalibacteraceae</taxon>
        <taxon>Acutalibacter</taxon>
    </lineage>
</organism>
<reference evidence="5 7" key="3">
    <citation type="submission" date="2020-11" db="EMBL/GenBank/DDBJ databases">
        <title>Closed and high quality bacterial genomes of the OMM12 community.</title>
        <authorList>
            <person name="Marbouty M."/>
            <person name="Lamy-Besnier Q."/>
            <person name="Debarbieux L."/>
            <person name="Koszul R."/>
        </authorList>
    </citation>
    <scope>NUCLEOTIDE SEQUENCE [LARGE SCALE GENOMIC DNA]</scope>
    <source>
        <strain evidence="5 7">KB18</strain>
    </source>
</reference>
<evidence type="ECO:0000313" key="5">
    <source>
        <dbReference type="EMBL" id="QQR31486.1"/>
    </source>
</evidence>
<dbReference type="KEGG" id="amur:ADH66_01285"/>
<protein>
    <submittedName>
        <fullName evidence="5">AAA family ATPase</fullName>
    </submittedName>
</protein>
<dbReference type="EMBL" id="CP065321">
    <property type="protein sequence ID" value="QQR31486.1"/>
    <property type="molecule type" value="Genomic_DNA"/>
</dbReference>
<dbReference type="KEGG" id="amur:ADH66_17025"/>
<evidence type="ECO:0000313" key="7">
    <source>
        <dbReference type="Proteomes" id="UP000596035"/>
    </source>
</evidence>